<dbReference type="EMBL" id="JAGGKG010000012">
    <property type="protein sequence ID" value="MBP1906046.1"/>
    <property type="molecule type" value="Genomic_DNA"/>
</dbReference>
<sequence>MLGHEGLKNKIEVARVELHHLAEINGFMDQRVLEQSMFLDELINKYNKIRYDLYKKKPIA</sequence>
<organism evidence="1 2">
    <name type="scientific">Paenibacillus turicensis</name>
    <dbReference type="NCBI Taxonomy" id="160487"/>
    <lineage>
        <taxon>Bacteria</taxon>
        <taxon>Bacillati</taxon>
        <taxon>Bacillota</taxon>
        <taxon>Bacilli</taxon>
        <taxon>Bacillales</taxon>
        <taxon>Paenibacillaceae</taxon>
        <taxon>Paenibacillus</taxon>
    </lineage>
</organism>
<dbReference type="InterPro" id="IPR018540">
    <property type="entry name" value="Spo0E-like"/>
</dbReference>
<keyword evidence="2" id="KW-1185">Reference proteome</keyword>
<evidence type="ECO:0000313" key="2">
    <source>
        <dbReference type="Proteomes" id="UP001519272"/>
    </source>
</evidence>
<accession>A0ABS4FTZ8</accession>
<gene>
    <name evidence="1" type="ORF">J2Z32_002695</name>
</gene>
<dbReference type="InterPro" id="IPR036638">
    <property type="entry name" value="HLH_DNA-bd_sf"/>
</dbReference>
<dbReference type="Pfam" id="PF09388">
    <property type="entry name" value="SpoOE-like"/>
    <property type="match status" value="1"/>
</dbReference>
<evidence type="ECO:0008006" key="3">
    <source>
        <dbReference type="Google" id="ProtNLM"/>
    </source>
</evidence>
<protein>
    <recommendedName>
        <fullName evidence="3">Aspartyl-phosphate phosphatase Spo0E family protein</fullName>
    </recommendedName>
</protein>
<name>A0ABS4FTZ8_9BACL</name>
<dbReference type="SUPFAM" id="SSF140500">
    <property type="entry name" value="BAS1536-like"/>
    <property type="match status" value="1"/>
</dbReference>
<reference evidence="1 2" key="1">
    <citation type="submission" date="2021-03" db="EMBL/GenBank/DDBJ databases">
        <title>Genomic Encyclopedia of Type Strains, Phase IV (KMG-IV): sequencing the most valuable type-strain genomes for metagenomic binning, comparative biology and taxonomic classification.</title>
        <authorList>
            <person name="Goeker M."/>
        </authorList>
    </citation>
    <scope>NUCLEOTIDE SEQUENCE [LARGE SCALE GENOMIC DNA]</scope>
    <source>
        <strain evidence="1 2">DSM 14349</strain>
    </source>
</reference>
<proteinExistence type="predicted"/>
<dbReference type="Gene3D" id="4.10.280.10">
    <property type="entry name" value="Helix-loop-helix DNA-binding domain"/>
    <property type="match status" value="1"/>
</dbReference>
<dbReference type="RefSeq" id="WP_210089652.1">
    <property type="nucleotide sequence ID" value="NZ_JAGGKG010000012.1"/>
</dbReference>
<dbReference type="Proteomes" id="UP001519272">
    <property type="component" value="Unassembled WGS sequence"/>
</dbReference>
<dbReference type="InterPro" id="IPR037208">
    <property type="entry name" value="Spo0E-like_sf"/>
</dbReference>
<evidence type="ECO:0000313" key="1">
    <source>
        <dbReference type="EMBL" id="MBP1906046.1"/>
    </source>
</evidence>
<comment type="caution">
    <text evidence="1">The sequence shown here is derived from an EMBL/GenBank/DDBJ whole genome shotgun (WGS) entry which is preliminary data.</text>
</comment>